<dbReference type="RefSeq" id="WP_121922775.1">
    <property type="nucleotide sequence ID" value="NZ_REFO01000011.1"/>
</dbReference>
<evidence type="ECO:0000256" key="3">
    <source>
        <dbReference type="ARBA" id="ARBA00022833"/>
    </source>
</evidence>
<dbReference type="PANTHER" id="PTHR33823">
    <property type="entry name" value="RNA POLYMERASE-BINDING TRANSCRIPTION FACTOR DKSA-RELATED"/>
    <property type="match status" value="1"/>
</dbReference>
<sequence>MDKEKLQYFRNLLLEKKKGILSRYLENEEIIRKMKEEELTIPEQLEDYANFNISEILLGEMEDVEIKIIREIDKALERINDGTYGYCEVCGKPIEEKRLEAIPWTTLCIEHAKEAEKYQLTPDSVYKDYLEESLIPYDEELDKEIKEEGFDK</sequence>
<dbReference type="InterPro" id="IPR000962">
    <property type="entry name" value="Znf_DskA_TraR"/>
</dbReference>
<protein>
    <submittedName>
        <fullName evidence="6">TraR/DksA family transcriptional regulator</fullName>
    </submittedName>
</protein>
<evidence type="ECO:0000256" key="1">
    <source>
        <dbReference type="ARBA" id="ARBA00022723"/>
    </source>
</evidence>
<evidence type="ECO:0000256" key="4">
    <source>
        <dbReference type="PROSITE-ProRule" id="PRU00510"/>
    </source>
</evidence>
<keyword evidence="1" id="KW-0479">Metal-binding</keyword>
<comment type="caution">
    <text evidence="6">The sequence shown here is derived from an EMBL/GenBank/DDBJ whole genome shotgun (WGS) entry which is preliminary data.</text>
</comment>
<dbReference type="SUPFAM" id="SSF109635">
    <property type="entry name" value="DnaK suppressor protein DksA, alpha-hairpin domain"/>
    <property type="match status" value="1"/>
</dbReference>
<dbReference type="PANTHER" id="PTHR33823:SF4">
    <property type="entry name" value="GENERAL STRESS PROTEIN 16O"/>
    <property type="match status" value="1"/>
</dbReference>
<evidence type="ECO:0000313" key="6">
    <source>
        <dbReference type="EMBL" id="RMA96979.1"/>
    </source>
</evidence>
<evidence type="ECO:0000259" key="5">
    <source>
        <dbReference type="Pfam" id="PF01258"/>
    </source>
</evidence>
<keyword evidence="2" id="KW-0863">Zinc-finger</keyword>
<dbReference type="OrthoDB" id="9811543at2"/>
<keyword evidence="7" id="KW-1185">Reference proteome</keyword>
<proteinExistence type="predicted"/>
<dbReference type="PROSITE" id="PS51128">
    <property type="entry name" value="ZF_DKSA_2"/>
    <property type="match status" value="1"/>
</dbReference>
<feature type="domain" description="Zinc finger DksA/TraR C4-type" evidence="5">
    <location>
        <begin position="82"/>
        <end position="110"/>
    </location>
</feature>
<dbReference type="Pfam" id="PF01258">
    <property type="entry name" value="zf-dskA_traR"/>
    <property type="match status" value="1"/>
</dbReference>
<name>A0A3M0BKV0_9AQUI</name>
<dbReference type="InterPro" id="IPR037187">
    <property type="entry name" value="DnaK_N"/>
</dbReference>
<gene>
    <name evidence="6" type="ORF">CLV39_0631</name>
</gene>
<dbReference type="AlphaFoldDB" id="A0A3M0BKV0"/>
<dbReference type="EMBL" id="REFO01000011">
    <property type="protein sequence ID" value="RMA96979.1"/>
    <property type="molecule type" value="Genomic_DNA"/>
</dbReference>
<dbReference type="Gene3D" id="1.20.120.910">
    <property type="entry name" value="DksA, coiled-coil domain"/>
    <property type="match status" value="1"/>
</dbReference>
<evidence type="ECO:0000256" key="2">
    <source>
        <dbReference type="ARBA" id="ARBA00022771"/>
    </source>
</evidence>
<keyword evidence="3" id="KW-0862">Zinc</keyword>
<dbReference type="Proteomes" id="UP000280842">
    <property type="component" value="Unassembled WGS sequence"/>
</dbReference>
<accession>A0A3M0BKV0</accession>
<reference evidence="6 7" key="1">
    <citation type="submission" date="2018-10" db="EMBL/GenBank/DDBJ databases">
        <title>Genomic Encyclopedia of Archaeal and Bacterial Type Strains, Phase II (KMG-II): from individual species to whole genera.</title>
        <authorList>
            <person name="Goeker M."/>
        </authorList>
    </citation>
    <scope>NUCLEOTIDE SEQUENCE [LARGE SCALE GENOMIC DNA]</scope>
    <source>
        <strain evidence="6 7">VM1</strain>
    </source>
</reference>
<organism evidence="6 7">
    <name type="scientific">Hydrogenothermus marinus</name>
    <dbReference type="NCBI Taxonomy" id="133270"/>
    <lineage>
        <taxon>Bacteria</taxon>
        <taxon>Pseudomonadati</taxon>
        <taxon>Aquificota</taxon>
        <taxon>Aquificia</taxon>
        <taxon>Aquificales</taxon>
        <taxon>Hydrogenothermaceae</taxon>
        <taxon>Hydrogenothermus</taxon>
    </lineage>
</organism>
<evidence type="ECO:0000313" key="7">
    <source>
        <dbReference type="Proteomes" id="UP000280842"/>
    </source>
</evidence>
<feature type="zinc finger region" description="dksA C4-type" evidence="4">
    <location>
        <begin position="87"/>
        <end position="111"/>
    </location>
</feature>
<dbReference type="GO" id="GO:0008270">
    <property type="term" value="F:zinc ion binding"/>
    <property type="evidence" value="ECO:0007669"/>
    <property type="project" value="UniProtKB-KW"/>
</dbReference>
<dbReference type="SUPFAM" id="SSF57716">
    <property type="entry name" value="Glucocorticoid receptor-like (DNA-binding domain)"/>
    <property type="match status" value="1"/>
</dbReference>